<dbReference type="RefSeq" id="WP_015759101.1">
    <property type="nucleotide sequence ID" value="NC_013216.1"/>
</dbReference>
<reference evidence="1 2" key="1">
    <citation type="journal article" date="2009" name="Stand. Genomic Sci.">
        <title>Complete genome sequence of Desulfotomaculum acetoxidans type strain (5575).</title>
        <authorList>
            <person name="Spring S."/>
            <person name="Lapidus A."/>
            <person name="Schroder M."/>
            <person name="Gleim D."/>
            <person name="Sims D."/>
            <person name="Meincke L."/>
            <person name="Glavina Del Rio T."/>
            <person name="Tice H."/>
            <person name="Copeland A."/>
            <person name="Cheng J.F."/>
            <person name="Lucas S."/>
            <person name="Chen F."/>
            <person name="Nolan M."/>
            <person name="Bruce D."/>
            <person name="Goodwin L."/>
            <person name="Pitluck S."/>
            <person name="Ivanova N."/>
            <person name="Mavromatis K."/>
            <person name="Mikhailova N."/>
            <person name="Pati A."/>
            <person name="Chen A."/>
            <person name="Palaniappan K."/>
            <person name="Land M."/>
            <person name="Hauser L."/>
            <person name="Chang Y.J."/>
            <person name="Jeffries C.D."/>
            <person name="Chain P."/>
            <person name="Saunders E."/>
            <person name="Brettin T."/>
            <person name="Detter J.C."/>
            <person name="Goker M."/>
            <person name="Bristow J."/>
            <person name="Eisen J.A."/>
            <person name="Markowitz V."/>
            <person name="Hugenholtz P."/>
            <person name="Kyrpides N.C."/>
            <person name="Klenk H.P."/>
            <person name="Han C."/>
        </authorList>
    </citation>
    <scope>NUCLEOTIDE SEQUENCE [LARGE SCALE GENOMIC DNA]</scope>
    <source>
        <strain evidence="2">ATCC 49208 / DSM 771 / VKM B-1644</strain>
    </source>
</reference>
<gene>
    <name evidence="1" type="ordered locus">Dtox_3707</name>
</gene>
<organism evidence="1 2">
    <name type="scientific">Desulfofarcimen acetoxidans (strain ATCC 49208 / DSM 771 / KCTC 5769 / VKM B-1644 / 5575)</name>
    <name type="common">Desulfotomaculum acetoxidans</name>
    <dbReference type="NCBI Taxonomy" id="485916"/>
    <lineage>
        <taxon>Bacteria</taxon>
        <taxon>Bacillati</taxon>
        <taxon>Bacillota</taxon>
        <taxon>Clostridia</taxon>
        <taxon>Eubacteriales</taxon>
        <taxon>Peptococcaceae</taxon>
        <taxon>Desulfofarcimen</taxon>
    </lineage>
</organism>
<dbReference type="EMBL" id="CP001720">
    <property type="protein sequence ID" value="ACV64415.1"/>
    <property type="molecule type" value="Genomic_DNA"/>
</dbReference>
<dbReference type="KEGG" id="dae:Dtox_3707"/>
<protein>
    <submittedName>
        <fullName evidence="1">Uncharacterized protein</fullName>
    </submittedName>
</protein>
<evidence type="ECO:0000313" key="2">
    <source>
        <dbReference type="Proteomes" id="UP000002217"/>
    </source>
</evidence>
<dbReference type="STRING" id="485916.Dtox_3707"/>
<evidence type="ECO:0000313" key="1">
    <source>
        <dbReference type="EMBL" id="ACV64415.1"/>
    </source>
</evidence>
<proteinExistence type="predicted"/>
<dbReference type="AlphaFoldDB" id="C8VWQ1"/>
<sequence length="72" mass="8099">MNIWARLMRLEEKSQAAHKKATICPVFIHAGVAKIPSLGYVFSEQEGLAFMESNEDKFMFVTLPIPRSDSGK</sequence>
<accession>C8VWQ1</accession>
<dbReference type="HOGENOM" id="CLU_2715753_0_0_9"/>
<dbReference type="Proteomes" id="UP000002217">
    <property type="component" value="Chromosome"/>
</dbReference>
<name>C8VWQ1_DESAS</name>
<keyword evidence="2" id="KW-1185">Reference proteome</keyword>